<dbReference type="EMBL" id="JANPWB010000003">
    <property type="protein sequence ID" value="KAJ1202102.1"/>
    <property type="molecule type" value="Genomic_DNA"/>
</dbReference>
<feature type="region of interest" description="Disordered" evidence="1">
    <location>
        <begin position="1"/>
        <end position="26"/>
    </location>
</feature>
<protein>
    <submittedName>
        <fullName evidence="2">Uncharacterized protein</fullName>
    </submittedName>
</protein>
<sequence length="84" mass="9110">MRRPWPTGRCQPRGRLSEERGMSILPPHARGAVASRGAAGGEGDLRFSLSPVGRPRLELEPELELGCVVRLVSEVPVLAAQRRG</sequence>
<evidence type="ECO:0000313" key="3">
    <source>
        <dbReference type="Proteomes" id="UP001066276"/>
    </source>
</evidence>
<reference evidence="2" key="1">
    <citation type="journal article" date="2022" name="bioRxiv">
        <title>Sequencing and chromosome-scale assembly of the giantPleurodeles waltlgenome.</title>
        <authorList>
            <person name="Brown T."/>
            <person name="Elewa A."/>
            <person name="Iarovenko S."/>
            <person name="Subramanian E."/>
            <person name="Araus A.J."/>
            <person name="Petzold A."/>
            <person name="Susuki M."/>
            <person name="Suzuki K.-i.T."/>
            <person name="Hayashi T."/>
            <person name="Toyoda A."/>
            <person name="Oliveira C."/>
            <person name="Osipova E."/>
            <person name="Leigh N.D."/>
            <person name="Simon A."/>
            <person name="Yun M.H."/>
        </authorList>
    </citation>
    <scope>NUCLEOTIDE SEQUENCE</scope>
    <source>
        <strain evidence="2">20211129_DDA</strain>
        <tissue evidence="2">Liver</tissue>
    </source>
</reference>
<accession>A0AAV7VLD2</accession>
<keyword evidence="3" id="KW-1185">Reference proteome</keyword>
<proteinExistence type="predicted"/>
<organism evidence="2 3">
    <name type="scientific">Pleurodeles waltl</name>
    <name type="common">Iberian ribbed newt</name>
    <dbReference type="NCBI Taxonomy" id="8319"/>
    <lineage>
        <taxon>Eukaryota</taxon>
        <taxon>Metazoa</taxon>
        <taxon>Chordata</taxon>
        <taxon>Craniata</taxon>
        <taxon>Vertebrata</taxon>
        <taxon>Euteleostomi</taxon>
        <taxon>Amphibia</taxon>
        <taxon>Batrachia</taxon>
        <taxon>Caudata</taxon>
        <taxon>Salamandroidea</taxon>
        <taxon>Salamandridae</taxon>
        <taxon>Pleurodelinae</taxon>
        <taxon>Pleurodeles</taxon>
    </lineage>
</organism>
<dbReference type="AlphaFoldDB" id="A0AAV7VLD2"/>
<name>A0AAV7VLD2_PLEWA</name>
<evidence type="ECO:0000256" key="1">
    <source>
        <dbReference type="SAM" id="MobiDB-lite"/>
    </source>
</evidence>
<gene>
    <name evidence="2" type="ORF">NDU88_005904</name>
</gene>
<dbReference type="Proteomes" id="UP001066276">
    <property type="component" value="Chromosome 2_1"/>
</dbReference>
<comment type="caution">
    <text evidence="2">The sequence shown here is derived from an EMBL/GenBank/DDBJ whole genome shotgun (WGS) entry which is preliminary data.</text>
</comment>
<evidence type="ECO:0000313" key="2">
    <source>
        <dbReference type="EMBL" id="KAJ1202102.1"/>
    </source>
</evidence>